<dbReference type="CDD" id="cd00077">
    <property type="entry name" value="HDc"/>
    <property type="match status" value="1"/>
</dbReference>
<dbReference type="SUPFAM" id="SSF109604">
    <property type="entry name" value="HD-domain/PDEase-like"/>
    <property type="match status" value="1"/>
</dbReference>
<dbReference type="PANTHER" id="PTHR43155:SF2">
    <property type="entry name" value="CYCLIC DI-GMP PHOSPHODIESTERASE PA4108"/>
    <property type="match status" value="1"/>
</dbReference>
<sequence length="372" mass="41931">MRRVPTKMLKPGMRVGRSVINANEHVLLAAGTLLTETFITRLQKLNIPSIYVDDGFLPDMQFEDVISEKVRYKAMQQTKKVFNDFHYTKSLVGLDKIATIVDEIIDELLNSKNIMVNLVDIRSNDEYTFGHCVNTCILSMITAIRLGYSPNRLRLLAIGAILHDLGKTLIPPEVLNKPGKLTAEEYNIVQKHSEYGFELLCQNTQFENASRLVVLHHHERYNGTGYPHGLAGNQIPQNSAIVGLADMYDALTADRVYRNAYLPHEAFEMLAASGDYLFEFDIVKAFLHHVAAYPMGSLVKLNTGEIAVVVENRPGFSLRPKLRILFLANNKPCTSQREIDLAEVNNLTITQVLNDTIELDLLKSKHIKINLV</sequence>
<dbReference type="Pfam" id="PF13487">
    <property type="entry name" value="HD_5"/>
    <property type="match status" value="1"/>
</dbReference>
<accession>A0A1I2N9J9</accession>
<dbReference type="STRING" id="341036.SAMN05660649_00426"/>
<proteinExistence type="predicted"/>
<dbReference type="Gene3D" id="1.10.3210.10">
    <property type="entry name" value="Hypothetical protein af1432"/>
    <property type="match status" value="1"/>
</dbReference>
<dbReference type="PROSITE" id="PS51832">
    <property type="entry name" value="HD_GYP"/>
    <property type="match status" value="1"/>
</dbReference>
<evidence type="ECO:0000259" key="1">
    <source>
        <dbReference type="PROSITE" id="PS51832"/>
    </source>
</evidence>
<dbReference type="AlphaFoldDB" id="A0A1I2N9J9"/>
<keyword evidence="3" id="KW-1185">Reference proteome</keyword>
<gene>
    <name evidence="2" type="ORF">SAMN05660649_00426</name>
</gene>
<reference evidence="3" key="1">
    <citation type="submission" date="2016-10" db="EMBL/GenBank/DDBJ databases">
        <authorList>
            <person name="Varghese N."/>
            <person name="Submissions S."/>
        </authorList>
    </citation>
    <scope>NUCLEOTIDE SEQUENCE [LARGE SCALE GENOMIC DNA]</scope>
    <source>
        <strain evidence="3">DSM 17038</strain>
    </source>
</reference>
<dbReference type="SMART" id="SM00471">
    <property type="entry name" value="HDc"/>
    <property type="match status" value="1"/>
</dbReference>
<evidence type="ECO:0000313" key="3">
    <source>
        <dbReference type="Proteomes" id="UP000199337"/>
    </source>
</evidence>
<dbReference type="RefSeq" id="WP_092468222.1">
    <property type="nucleotide sequence ID" value="NZ_FOOX01000001.1"/>
</dbReference>
<name>A0A1I2N9J9_9FIRM</name>
<dbReference type="Proteomes" id="UP000199337">
    <property type="component" value="Unassembled WGS sequence"/>
</dbReference>
<evidence type="ECO:0000313" key="2">
    <source>
        <dbReference type="EMBL" id="SFG00158.1"/>
    </source>
</evidence>
<organism evidence="2 3">
    <name type="scientific">Desulfotruncus arcticus DSM 17038</name>
    <dbReference type="NCBI Taxonomy" id="1121424"/>
    <lineage>
        <taxon>Bacteria</taxon>
        <taxon>Bacillati</taxon>
        <taxon>Bacillota</taxon>
        <taxon>Clostridia</taxon>
        <taxon>Eubacteriales</taxon>
        <taxon>Desulfallaceae</taxon>
        <taxon>Desulfotruncus</taxon>
    </lineage>
</organism>
<dbReference type="InterPro" id="IPR037522">
    <property type="entry name" value="HD_GYP_dom"/>
</dbReference>
<dbReference type="OrthoDB" id="9798833at2"/>
<feature type="domain" description="HD-GYP" evidence="1">
    <location>
        <begin position="106"/>
        <end position="302"/>
    </location>
</feature>
<dbReference type="EMBL" id="FOOX01000001">
    <property type="protein sequence ID" value="SFG00158.1"/>
    <property type="molecule type" value="Genomic_DNA"/>
</dbReference>
<protein>
    <submittedName>
        <fullName evidence="2">HD-GYP domain, c-di-GMP phosphodiesterase class II (Or its inactivated variant)</fullName>
    </submittedName>
</protein>
<dbReference type="PANTHER" id="PTHR43155">
    <property type="entry name" value="CYCLIC DI-GMP PHOSPHODIESTERASE PA4108-RELATED"/>
    <property type="match status" value="1"/>
</dbReference>
<dbReference type="InterPro" id="IPR003607">
    <property type="entry name" value="HD/PDEase_dom"/>
</dbReference>